<dbReference type="OrthoDB" id="9807740at2"/>
<dbReference type="InterPro" id="IPR023091">
    <property type="entry name" value="MetalPrtase_cat_dom_sf_prd"/>
</dbReference>
<dbReference type="GO" id="GO:0006364">
    <property type="term" value="P:rRNA processing"/>
    <property type="evidence" value="ECO:0007669"/>
    <property type="project" value="UniProtKB-UniRule"/>
</dbReference>
<keyword evidence="7 9" id="KW-0378">Hydrolase</keyword>
<reference evidence="10 11" key="1">
    <citation type="journal article" date="2015" name="Genome Announc.">
        <title>Complete Genome Sequencing of Protease-Producing Novel Arthrobacter sp. Strain IHBB 11108 Using PacBio Single-Molecule Real-Time Sequencing Technology.</title>
        <authorList>
            <person name="Kiran S."/>
            <person name="Swarnkar M.K."/>
            <person name="Pal M."/>
            <person name="Thakur R."/>
            <person name="Tewari R."/>
            <person name="Singh A.K."/>
            <person name="Gulati A."/>
        </authorList>
    </citation>
    <scope>NUCLEOTIDE SEQUENCE [LARGE SCALE GENOMIC DNA]</scope>
    <source>
        <strain evidence="10 11">IHBB 11108</strain>
    </source>
</reference>
<evidence type="ECO:0000256" key="9">
    <source>
        <dbReference type="HAMAP-Rule" id="MF_00009"/>
    </source>
</evidence>
<comment type="function">
    <text evidence="9">Single strand-specific metallo-endoribonuclease involved in late-stage 70S ribosome quality control and in maturation of the 3' terminus of the 16S rRNA.</text>
</comment>
<dbReference type="PROSITE" id="PS01306">
    <property type="entry name" value="UPF0054"/>
    <property type="match status" value="1"/>
</dbReference>
<gene>
    <name evidence="9" type="primary">ybeY</name>
    <name evidence="10" type="ORF">UM93_04905</name>
</gene>
<dbReference type="RefSeq" id="WP_045074042.1">
    <property type="nucleotide sequence ID" value="NZ_CP011005.1"/>
</dbReference>
<dbReference type="AlphaFoldDB" id="A0A0D4BX59"/>
<dbReference type="EMBL" id="CP011005">
    <property type="protein sequence ID" value="AJT41017.1"/>
    <property type="molecule type" value="Genomic_DNA"/>
</dbReference>
<dbReference type="Proteomes" id="UP000061839">
    <property type="component" value="Chromosome"/>
</dbReference>
<keyword evidence="3 9" id="KW-0698">rRNA processing</keyword>
<dbReference type="InterPro" id="IPR020549">
    <property type="entry name" value="YbeY_CS"/>
</dbReference>
<evidence type="ECO:0000256" key="6">
    <source>
        <dbReference type="ARBA" id="ARBA00022759"/>
    </source>
</evidence>
<dbReference type="GO" id="GO:0004222">
    <property type="term" value="F:metalloendopeptidase activity"/>
    <property type="evidence" value="ECO:0007669"/>
    <property type="project" value="InterPro"/>
</dbReference>
<keyword evidence="6 9" id="KW-0255">Endonuclease</keyword>
<keyword evidence="2 9" id="KW-0690">Ribosome biogenesis</keyword>
<proteinExistence type="inferred from homology"/>
<sequence length="157" mass="17315">MSIEVNNESGEQVAEEDLVRLARYIFERLYLHPQTELSFILADREAIEKLHIEWMDEPGATDVLSFPMDELRPGTSARPAPSGLLGDIVICPQVAAEQAKAGGHSVQDEVLLLATHGILHLLGYDHAEPEEKAEMFALQRELLSGFLGREAPAETIA</sequence>
<accession>A0A0D4BX59</accession>
<dbReference type="PANTHER" id="PTHR46986:SF1">
    <property type="entry name" value="ENDORIBONUCLEASE YBEY, CHLOROPLASTIC"/>
    <property type="match status" value="1"/>
</dbReference>
<dbReference type="GO" id="GO:0004521">
    <property type="term" value="F:RNA endonuclease activity"/>
    <property type="evidence" value="ECO:0007669"/>
    <property type="project" value="UniProtKB-UniRule"/>
</dbReference>
<dbReference type="PANTHER" id="PTHR46986">
    <property type="entry name" value="ENDORIBONUCLEASE YBEY, CHLOROPLASTIC"/>
    <property type="match status" value="1"/>
</dbReference>
<dbReference type="Gene3D" id="3.40.390.30">
    <property type="entry name" value="Metalloproteases ('zincins'), catalytic domain"/>
    <property type="match status" value="1"/>
</dbReference>
<dbReference type="PATRIC" id="fig|1618207.4.peg.998"/>
<evidence type="ECO:0000256" key="1">
    <source>
        <dbReference type="ARBA" id="ARBA00010875"/>
    </source>
</evidence>
<evidence type="ECO:0000313" key="10">
    <source>
        <dbReference type="EMBL" id="AJT41017.1"/>
    </source>
</evidence>
<dbReference type="EC" id="3.1.-.-" evidence="9"/>
<dbReference type="KEGG" id="ari:UM93_04905"/>
<keyword evidence="9" id="KW-0963">Cytoplasm</keyword>
<dbReference type="GO" id="GO:0008270">
    <property type="term" value="F:zinc ion binding"/>
    <property type="evidence" value="ECO:0007669"/>
    <property type="project" value="UniProtKB-UniRule"/>
</dbReference>
<dbReference type="Pfam" id="PF02130">
    <property type="entry name" value="YbeY"/>
    <property type="match status" value="1"/>
</dbReference>
<comment type="similarity">
    <text evidence="1 9">Belongs to the endoribonuclease YbeY family.</text>
</comment>
<organism evidence="10 11">
    <name type="scientific">Psychromicrobium lacuslunae</name>
    <dbReference type="NCBI Taxonomy" id="1618207"/>
    <lineage>
        <taxon>Bacteria</taxon>
        <taxon>Bacillati</taxon>
        <taxon>Actinomycetota</taxon>
        <taxon>Actinomycetes</taxon>
        <taxon>Micrococcales</taxon>
        <taxon>Micrococcaceae</taxon>
        <taxon>Psychromicrobium</taxon>
    </lineage>
</organism>
<dbReference type="STRING" id="1618207.UM93_04905"/>
<evidence type="ECO:0000256" key="2">
    <source>
        <dbReference type="ARBA" id="ARBA00022517"/>
    </source>
</evidence>
<feature type="binding site" evidence="9">
    <location>
        <position position="120"/>
    </location>
    <ligand>
        <name>Zn(2+)</name>
        <dbReference type="ChEBI" id="CHEBI:29105"/>
        <note>catalytic</note>
    </ligand>
</feature>
<name>A0A0D4BX59_9MICC</name>
<dbReference type="SUPFAM" id="SSF55486">
    <property type="entry name" value="Metalloproteases ('zincins'), catalytic domain"/>
    <property type="match status" value="1"/>
</dbReference>
<protein>
    <recommendedName>
        <fullName evidence="9">Endoribonuclease YbeY</fullName>
        <ecNumber evidence="9">3.1.-.-</ecNumber>
    </recommendedName>
</protein>
<dbReference type="HAMAP" id="MF_00009">
    <property type="entry name" value="Endoribonucl_YbeY"/>
    <property type="match status" value="1"/>
</dbReference>
<keyword evidence="11" id="KW-1185">Reference proteome</keyword>
<keyword evidence="8 9" id="KW-0862">Zinc</keyword>
<keyword evidence="5 9" id="KW-0479">Metal-binding</keyword>
<keyword evidence="4 9" id="KW-0540">Nuclease</keyword>
<dbReference type="GO" id="GO:0005737">
    <property type="term" value="C:cytoplasm"/>
    <property type="evidence" value="ECO:0007669"/>
    <property type="project" value="UniProtKB-SubCell"/>
</dbReference>
<evidence type="ECO:0000256" key="7">
    <source>
        <dbReference type="ARBA" id="ARBA00022801"/>
    </source>
</evidence>
<evidence type="ECO:0000256" key="3">
    <source>
        <dbReference type="ARBA" id="ARBA00022552"/>
    </source>
</evidence>
<dbReference type="HOGENOM" id="CLU_106710_3_2_11"/>
<evidence type="ECO:0000256" key="5">
    <source>
        <dbReference type="ARBA" id="ARBA00022723"/>
    </source>
</evidence>
<dbReference type="InterPro" id="IPR002036">
    <property type="entry name" value="YbeY"/>
</dbReference>
<comment type="subcellular location">
    <subcellularLocation>
        <location evidence="9">Cytoplasm</location>
    </subcellularLocation>
</comment>
<feature type="binding site" evidence="9">
    <location>
        <position position="116"/>
    </location>
    <ligand>
        <name>Zn(2+)</name>
        <dbReference type="ChEBI" id="CHEBI:29105"/>
        <note>catalytic</note>
    </ligand>
</feature>
<feature type="binding site" evidence="9">
    <location>
        <position position="126"/>
    </location>
    <ligand>
        <name>Zn(2+)</name>
        <dbReference type="ChEBI" id="CHEBI:29105"/>
        <note>catalytic</note>
    </ligand>
</feature>
<dbReference type="NCBIfam" id="TIGR00043">
    <property type="entry name" value="rRNA maturation RNase YbeY"/>
    <property type="match status" value="1"/>
</dbReference>
<evidence type="ECO:0000256" key="4">
    <source>
        <dbReference type="ARBA" id="ARBA00022722"/>
    </source>
</evidence>
<comment type="cofactor">
    <cofactor evidence="9">
        <name>Zn(2+)</name>
        <dbReference type="ChEBI" id="CHEBI:29105"/>
    </cofactor>
    <text evidence="9">Binds 1 zinc ion.</text>
</comment>
<evidence type="ECO:0000313" key="11">
    <source>
        <dbReference type="Proteomes" id="UP000061839"/>
    </source>
</evidence>
<evidence type="ECO:0000256" key="8">
    <source>
        <dbReference type="ARBA" id="ARBA00022833"/>
    </source>
</evidence>